<organism evidence="2 3">
    <name type="scientific">Kocuria varians</name>
    <name type="common">Micrococcus varians</name>
    <dbReference type="NCBI Taxonomy" id="1272"/>
    <lineage>
        <taxon>Bacteria</taxon>
        <taxon>Bacillati</taxon>
        <taxon>Actinomycetota</taxon>
        <taxon>Actinomycetes</taxon>
        <taxon>Micrococcales</taxon>
        <taxon>Micrococcaceae</taxon>
        <taxon>Kocuria</taxon>
    </lineage>
</organism>
<name>A0A4Y4D596_KOCVA</name>
<evidence type="ECO:0000313" key="2">
    <source>
        <dbReference type="EMBL" id="GEC99492.1"/>
    </source>
</evidence>
<feature type="region of interest" description="Disordered" evidence="1">
    <location>
        <begin position="154"/>
        <end position="226"/>
    </location>
</feature>
<sequence>MTTSAYGSAQSTDAVTRYRYLLSTSSPEQIEKAHEEAFAAMTPTERQEVLAALARNGESPADTSSASLARSATRLEMRQPGSMSSLMGSLGGGGTVLASLAAGFVGSAVWSGLTGGDGVGGRPGLLSRLFGGGRRPGGLGGLFGGSSYGSGYGDDQGYGSSRGGHRGGFFGGGGSVRERGPGGPDGGSGGFGGPGRGGPGVGPGGAPGGPGGRGPGGMGGGVGGSF</sequence>
<accession>A0A4Y4D596</accession>
<dbReference type="RefSeq" id="WP_068469654.1">
    <property type="nucleotide sequence ID" value="NZ_BJNW01000013.1"/>
</dbReference>
<dbReference type="EMBL" id="BJNW01000013">
    <property type="protein sequence ID" value="GEC99492.1"/>
    <property type="molecule type" value="Genomic_DNA"/>
</dbReference>
<evidence type="ECO:0000256" key="1">
    <source>
        <dbReference type="SAM" id="MobiDB-lite"/>
    </source>
</evidence>
<protein>
    <submittedName>
        <fullName evidence="2">Uncharacterized protein</fullName>
    </submittedName>
</protein>
<comment type="caution">
    <text evidence="2">The sequence shown here is derived from an EMBL/GenBank/DDBJ whole genome shotgun (WGS) entry which is preliminary data.</text>
</comment>
<dbReference type="AlphaFoldDB" id="A0A4Y4D596"/>
<reference evidence="2 3" key="1">
    <citation type="submission" date="2019-06" db="EMBL/GenBank/DDBJ databases">
        <title>Whole genome shotgun sequence of Kocuria varians NBRC 15358.</title>
        <authorList>
            <person name="Hosoyama A."/>
            <person name="Uohara A."/>
            <person name="Ohji S."/>
            <person name="Ichikawa N."/>
        </authorList>
    </citation>
    <scope>NUCLEOTIDE SEQUENCE [LARGE SCALE GENOMIC DNA]</scope>
    <source>
        <strain evidence="2 3">NBRC 15358</strain>
    </source>
</reference>
<proteinExistence type="predicted"/>
<dbReference type="Proteomes" id="UP000315730">
    <property type="component" value="Unassembled WGS sequence"/>
</dbReference>
<gene>
    <name evidence="2" type="ORF">KVA01_16470</name>
</gene>
<dbReference type="STRING" id="1272.GCA_900014985_01684"/>
<evidence type="ECO:0000313" key="3">
    <source>
        <dbReference type="Proteomes" id="UP000315730"/>
    </source>
</evidence>
<keyword evidence="3" id="KW-1185">Reference proteome</keyword>